<feature type="compositionally biased region" description="Basic and acidic residues" evidence="1">
    <location>
        <begin position="41"/>
        <end position="118"/>
    </location>
</feature>
<feature type="compositionally biased region" description="Basic and acidic residues" evidence="1">
    <location>
        <begin position="151"/>
        <end position="161"/>
    </location>
</feature>
<keyword evidence="3" id="KW-1185">Reference proteome</keyword>
<evidence type="ECO:0000313" key="2">
    <source>
        <dbReference type="EMBL" id="GIQ84019.1"/>
    </source>
</evidence>
<proteinExistence type="predicted"/>
<feature type="compositionally biased region" description="Basic and acidic residues" evidence="1">
    <location>
        <begin position="176"/>
        <end position="203"/>
    </location>
</feature>
<feature type="compositionally biased region" description="Basic and acidic residues" evidence="1">
    <location>
        <begin position="129"/>
        <end position="140"/>
    </location>
</feature>
<protein>
    <submittedName>
        <fullName evidence="2">Uncharacterized protein</fullName>
    </submittedName>
</protein>
<evidence type="ECO:0000313" key="3">
    <source>
        <dbReference type="Proteomes" id="UP000265618"/>
    </source>
</evidence>
<feature type="compositionally biased region" description="Basic and acidic residues" evidence="1">
    <location>
        <begin position="371"/>
        <end position="393"/>
    </location>
</feature>
<dbReference type="Proteomes" id="UP000265618">
    <property type="component" value="Unassembled WGS sequence"/>
</dbReference>
<comment type="caution">
    <text evidence="2">The sequence shown here is derived from an EMBL/GenBank/DDBJ whole genome shotgun (WGS) entry which is preliminary data.</text>
</comment>
<feature type="compositionally biased region" description="Acidic residues" evidence="1">
    <location>
        <begin position="30"/>
        <end position="40"/>
    </location>
</feature>
<accession>A0A9K3CYI1</accession>
<name>A0A9K3CYI1_9EUKA</name>
<dbReference type="EMBL" id="BDIP01001275">
    <property type="protein sequence ID" value="GIQ84019.1"/>
    <property type="molecule type" value="Genomic_DNA"/>
</dbReference>
<feature type="region of interest" description="Disordered" evidence="1">
    <location>
        <begin position="1"/>
        <end position="430"/>
    </location>
</feature>
<reference evidence="2 3" key="1">
    <citation type="journal article" date="2018" name="PLoS ONE">
        <title>The draft genome of Kipferlia bialata reveals reductive genome evolution in fornicate parasites.</title>
        <authorList>
            <person name="Tanifuji G."/>
            <person name="Takabayashi S."/>
            <person name="Kume K."/>
            <person name="Takagi M."/>
            <person name="Nakayama T."/>
            <person name="Kamikawa R."/>
            <person name="Inagaki Y."/>
            <person name="Hashimoto T."/>
        </authorList>
    </citation>
    <scope>NUCLEOTIDE SEQUENCE [LARGE SCALE GENOMIC DNA]</scope>
    <source>
        <strain evidence="2">NY0173</strain>
    </source>
</reference>
<gene>
    <name evidence="2" type="ORF">KIPB_005439</name>
</gene>
<sequence>VVHMQRPVVISGARPSPSKGREPSVGYYDDLPDTTEEEEREKERERQVAAERQYARERQAEEERERERAEIERQQRERMDKERRDIEREREHRQREREVYRRRQEEMELERERERDVVRVASPRYHSVSQDRRQSLERGRLSRSGSVTAHDMGERERERAAAPRPLSRSGSMQPQEGERERERAREGGRVSRVVREYELRDIEVDPSAVADRRTRRAPLPLPSPARPLASPMRQASVVSASQGRQDRERERGRESPAVYRVNPADDYGHRRSISRGPSVERRDTAQVDEERERERVRPAALDVSDSEGREQEGERDPRPEAGAGDREREADRVSVSMGRQGEPSEIEVPDNILSFVMSQPADPIPLPGSSRPDKEDRGRERDRDSRGRGRGRGDGAGFSDVSGSVGVERSVEPLVQRAIRTIPPTPPRWE</sequence>
<organism evidence="2 3">
    <name type="scientific">Kipferlia bialata</name>
    <dbReference type="NCBI Taxonomy" id="797122"/>
    <lineage>
        <taxon>Eukaryota</taxon>
        <taxon>Metamonada</taxon>
        <taxon>Carpediemonas-like organisms</taxon>
        <taxon>Kipferlia</taxon>
    </lineage>
</organism>
<feature type="compositionally biased region" description="Basic and acidic residues" evidence="1">
    <location>
        <begin position="306"/>
        <end position="332"/>
    </location>
</feature>
<evidence type="ECO:0000256" key="1">
    <source>
        <dbReference type="SAM" id="MobiDB-lite"/>
    </source>
</evidence>
<feature type="compositionally biased region" description="Basic and acidic residues" evidence="1">
    <location>
        <begin position="278"/>
        <end position="297"/>
    </location>
</feature>
<feature type="compositionally biased region" description="Basic and acidic residues" evidence="1">
    <location>
        <begin position="244"/>
        <end position="254"/>
    </location>
</feature>
<dbReference type="AlphaFoldDB" id="A0A9K3CYI1"/>
<feature type="compositionally biased region" description="Low complexity" evidence="1">
    <location>
        <begin position="397"/>
        <end position="408"/>
    </location>
</feature>
<feature type="non-terminal residue" evidence="2">
    <location>
        <position position="1"/>
    </location>
</feature>